<dbReference type="GO" id="GO:0006412">
    <property type="term" value="P:translation"/>
    <property type="evidence" value="ECO:0007669"/>
    <property type="project" value="UniProtKB-UniRule"/>
</dbReference>
<dbReference type="Pfam" id="PF01649">
    <property type="entry name" value="Ribosomal_S20p"/>
    <property type="match status" value="1"/>
</dbReference>
<protein>
    <recommendedName>
        <fullName evidence="7 8">Small ribosomal subunit protein bS20</fullName>
    </recommendedName>
</protein>
<evidence type="ECO:0000256" key="4">
    <source>
        <dbReference type="ARBA" id="ARBA00022884"/>
    </source>
</evidence>
<organism evidence="9 10">
    <name type="scientific">Candidatus Neoehrlichia procyonis str. RAC413</name>
    <dbReference type="NCBI Taxonomy" id="1359163"/>
    <lineage>
        <taxon>Bacteria</taxon>
        <taxon>Pseudomonadati</taxon>
        <taxon>Pseudomonadota</taxon>
        <taxon>Alphaproteobacteria</taxon>
        <taxon>Rickettsiales</taxon>
        <taxon>Anaplasmataceae</taxon>
        <taxon>Candidatus Neoehrlichia</taxon>
    </lineage>
</organism>
<evidence type="ECO:0000313" key="10">
    <source>
        <dbReference type="Proteomes" id="UP000033562"/>
    </source>
</evidence>
<comment type="function">
    <text evidence="1 8">Binds directly to 16S ribosomal RNA.</text>
</comment>
<evidence type="ECO:0000256" key="3">
    <source>
        <dbReference type="ARBA" id="ARBA00022730"/>
    </source>
</evidence>
<dbReference type="PATRIC" id="fig|1359163.3.peg.699"/>
<sequence>MANHSSSKKMIRVIQSRTLVNRMRKSRTRNSIKKFLSMLKLDNQSTEAVVQAFREAESNLHKCVNKKVIHKNAAARKISSLAAKLKAFDLKNSAAQ</sequence>
<dbReference type="Proteomes" id="UP000033562">
    <property type="component" value="Unassembled WGS sequence"/>
</dbReference>
<dbReference type="PANTHER" id="PTHR33398">
    <property type="entry name" value="30S RIBOSOMAL PROTEIN S20"/>
    <property type="match status" value="1"/>
</dbReference>
<dbReference type="GO" id="GO:0003735">
    <property type="term" value="F:structural constituent of ribosome"/>
    <property type="evidence" value="ECO:0007669"/>
    <property type="project" value="InterPro"/>
</dbReference>
<accession>A0A0F3NNQ6</accession>
<dbReference type="InterPro" id="IPR036510">
    <property type="entry name" value="Ribosomal_bS20_sf"/>
</dbReference>
<comment type="caution">
    <text evidence="9">The sequence shown here is derived from an EMBL/GenBank/DDBJ whole genome shotgun (WGS) entry which is preliminary data.</text>
</comment>
<dbReference type="EMBL" id="LANX01000001">
    <property type="protein sequence ID" value="KJV69337.1"/>
    <property type="molecule type" value="Genomic_DNA"/>
</dbReference>
<comment type="similarity">
    <text evidence="2 8">Belongs to the bacterial ribosomal protein bS20 family.</text>
</comment>
<dbReference type="GO" id="GO:0005829">
    <property type="term" value="C:cytosol"/>
    <property type="evidence" value="ECO:0007669"/>
    <property type="project" value="TreeGrafter"/>
</dbReference>
<keyword evidence="5 8" id="KW-0689">Ribosomal protein</keyword>
<dbReference type="RefSeq" id="WP_045809070.1">
    <property type="nucleotide sequence ID" value="NZ_LANX01000001.1"/>
</dbReference>
<dbReference type="HAMAP" id="MF_00500">
    <property type="entry name" value="Ribosomal_bS20"/>
    <property type="match status" value="1"/>
</dbReference>
<dbReference type="GO" id="GO:0015935">
    <property type="term" value="C:small ribosomal subunit"/>
    <property type="evidence" value="ECO:0007669"/>
    <property type="project" value="TreeGrafter"/>
</dbReference>
<keyword evidence="6 8" id="KW-0687">Ribonucleoprotein</keyword>
<dbReference type="PANTHER" id="PTHR33398:SF1">
    <property type="entry name" value="SMALL RIBOSOMAL SUBUNIT PROTEIN BS20C"/>
    <property type="match status" value="1"/>
</dbReference>
<proteinExistence type="inferred from homology"/>
<evidence type="ECO:0000256" key="6">
    <source>
        <dbReference type="ARBA" id="ARBA00023274"/>
    </source>
</evidence>
<keyword evidence="3 8" id="KW-0699">rRNA-binding</keyword>
<dbReference type="OrthoDB" id="9807974at2"/>
<evidence type="ECO:0000256" key="5">
    <source>
        <dbReference type="ARBA" id="ARBA00022980"/>
    </source>
</evidence>
<keyword evidence="10" id="KW-1185">Reference proteome</keyword>
<dbReference type="GO" id="GO:0070181">
    <property type="term" value="F:small ribosomal subunit rRNA binding"/>
    <property type="evidence" value="ECO:0007669"/>
    <property type="project" value="TreeGrafter"/>
</dbReference>
<name>A0A0F3NNQ6_9RICK</name>
<dbReference type="AlphaFoldDB" id="A0A0F3NNQ6"/>
<dbReference type="InterPro" id="IPR002583">
    <property type="entry name" value="Ribosomal_bS20"/>
</dbReference>
<dbReference type="Gene3D" id="1.20.58.110">
    <property type="entry name" value="Ribosomal protein S20"/>
    <property type="match status" value="1"/>
</dbReference>
<evidence type="ECO:0000313" key="9">
    <source>
        <dbReference type="EMBL" id="KJV69337.1"/>
    </source>
</evidence>
<dbReference type="NCBIfam" id="TIGR00029">
    <property type="entry name" value="S20"/>
    <property type="match status" value="1"/>
</dbReference>
<dbReference type="SUPFAM" id="SSF46992">
    <property type="entry name" value="Ribosomal protein S20"/>
    <property type="match status" value="1"/>
</dbReference>
<evidence type="ECO:0000256" key="8">
    <source>
        <dbReference type="HAMAP-Rule" id="MF_00500"/>
    </source>
</evidence>
<dbReference type="STRING" id="1359163.NLO413_0725"/>
<gene>
    <name evidence="8 9" type="primary">rpsT</name>
    <name evidence="9" type="ORF">NLO413_0725</name>
</gene>
<keyword evidence="4 8" id="KW-0694">RNA-binding</keyword>
<evidence type="ECO:0000256" key="2">
    <source>
        <dbReference type="ARBA" id="ARBA00007634"/>
    </source>
</evidence>
<evidence type="ECO:0000256" key="1">
    <source>
        <dbReference type="ARBA" id="ARBA00003134"/>
    </source>
</evidence>
<evidence type="ECO:0000256" key="7">
    <source>
        <dbReference type="ARBA" id="ARBA00035136"/>
    </source>
</evidence>
<reference evidence="9 10" key="1">
    <citation type="submission" date="2015-02" db="EMBL/GenBank/DDBJ databases">
        <title>Genome Sequencing of Rickettsiales.</title>
        <authorList>
            <person name="Daugherty S.C."/>
            <person name="Su Q."/>
            <person name="Abolude K."/>
            <person name="Beier-Sexton M."/>
            <person name="Carlyon J.A."/>
            <person name="Carter R."/>
            <person name="Day N.P."/>
            <person name="Dumler S.J."/>
            <person name="Dyachenko V."/>
            <person name="Godinez A."/>
            <person name="Kurtti T.J."/>
            <person name="Lichay M."/>
            <person name="Mullins K.E."/>
            <person name="Ott S."/>
            <person name="Pappas-Brown V."/>
            <person name="Paris D.H."/>
            <person name="Patel P."/>
            <person name="Richards A.L."/>
            <person name="Sadzewicz L."/>
            <person name="Sears K."/>
            <person name="Seidman D."/>
            <person name="Sengamalay N."/>
            <person name="Stenos J."/>
            <person name="Tallon L.J."/>
            <person name="Vincent G."/>
            <person name="Fraser C.M."/>
            <person name="Munderloh U."/>
            <person name="Dunning-Hotopp J.C."/>
        </authorList>
    </citation>
    <scope>NUCLEOTIDE SEQUENCE [LARGE SCALE GENOMIC DNA]</scope>
    <source>
        <strain evidence="9 10">RAC413</strain>
    </source>
</reference>